<accession>A0ABS4H0U4</accession>
<dbReference type="SUPFAM" id="SSF109854">
    <property type="entry name" value="DinB/YfiT-like putative metalloenzymes"/>
    <property type="match status" value="1"/>
</dbReference>
<organism evidence="1 2">
    <name type="scientific">Paenibacillus sediminis</name>
    <dbReference type="NCBI Taxonomy" id="664909"/>
    <lineage>
        <taxon>Bacteria</taxon>
        <taxon>Bacillati</taxon>
        <taxon>Bacillota</taxon>
        <taxon>Bacilli</taxon>
        <taxon>Bacillales</taxon>
        <taxon>Paenibacillaceae</taxon>
        <taxon>Paenibacillus</taxon>
    </lineage>
</organism>
<reference evidence="1 2" key="1">
    <citation type="submission" date="2021-03" db="EMBL/GenBank/DDBJ databases">
        <title>Genomic Encyclopedia of Type Strains, Phase IV (KMG-IV): sequencing the most valuable type-strain genomes for metagenomic binning, comparative biology and taxonomic classification.</title>
        <authorList>
            <person name="Goeker M."/>
        </authorList>
    </citation>
    <scope>NUCLEOTIDE SEQUENCE [LARGE SCALE GENOMIC DNA]</scope>
    <source>
        <strain evidence="1 2">DSM 23491</strain>
    </source>
</reference>
<keyword evidence="2" id="KW-1185">Reference proteome</keyword>
<comment type="caution">
    <text evidence="1">The sequence shown here is derived from an EMBL/GenBank/DDBJ whole genome shotgun (WGS) entry which is preliminary data.</text>
</comment>
<dbReference type="RefSeq" id="WP_209845974.1">
    <property type="nucleotide sequence ID" value="NZ_CBCRVE010000002.1"/>
</dbReference>
<dbReference type="EMBL" id="JAGGKP010000001">
    <property type="protein sequence ID" value="MBP1936151.1"/>
    <property type="molecule type" value="Genomic_DNA"/>
</dbReference>
<name>A0ABS4H0U4_9BACL</name>
<evidence type="ECO:0000313" key="2">
    <source>
        <dbReference type="Proteomes" id="UP001519273"/>
    </source>
</evidence>
<evidence type="ECO:0008006" key="3">
    <source>
        <dbReference type="Google" id="ProtNLM"/>
    </source>
</evidence>
<dbReference type="Proteomes" id="UP001519273">
    <property type="component" value="Unassembled WGS sequence"/>
</dbReference>
<gene>
    <name evidence="1" type="ORF">J2Z20_001012</name>
</gene>
<protein>
    <recommendedName>
        <fullName evidence="3">DinB family protein</fullName>
    </recommendedName>
</protein>
<sequence length="150" mass="17501">MDNQMFRHFLAALSYRTTKAIKGAPDHYPSMNIGKEVRQPVEILNHMTFLMAYVISCYKEYSLDEFRNLHSWNSEVERFYDTLEQLDQVLEEGTLPMKRTVQQLLHGPLADAMTHVGQLTLLRRLADSPVEYENYMNAEIHAGQIRPNQK</sequence>
<dbReference type="InterPro" id="IPR034660">
    <property type="entry name" value="DinB/YfiT-like"/>
</dbReference>
<evidence type="ECO:0000313" key="1">
    <source>
        <dbReference type="EMBL" id="MBP1936151.1"/>
    </source>
</evidence>
<proteinExistence type="predicted"/>